<dbReference type="GO" id="GO:0003677">
    <property type="term" value="F:DNA binding"/>
    <property type="evidence" value="ECO:0007669"/>
    <property type="project" value="UniProtKB-KW"/>
</dbReference>
<dbReference type="HOGENOM" id="CLU_017584_9_4_11"/>
<keyword evidence="2" id="KW-0238">DNA-binding</keyword>
<proteinExistence type="predicted"/>
<protein>
    <submittedName>
        <fullName evidence="5">GntR domain protein</fullName>
    </submittedName>
</protein>
<accession>C7R029</accession>
<sequence length="236" mass="25814">MSSLHDRVVDSLGRTITHGAMPPGTIMVAEQLEQDFGVSRSVIREALRVLESLGLTESVKRLGIRVRSIDHWNVLNPHIVRWRMDGPDQGAQLRSLTELRAAVEPAAAVLAAQHAHRQAKDTLLALAAAMRKAGDAGDVDAFATLDTDFHRALLRASGNEMFAALDRAIGEVIRGRSTHGMMPTHPATITLDRHEEVAHAIATGDAERAHAALTHIMHRTCRELSPVWEDAPRPEL</sequence>
<dbReference type="SMART" id="SM00345">
    <property type="entry name" value="HTH_GNTR"/>
    <property type="match status" value="1"/>
</dbReference>
<organism evidence="5 6">
    <name type="scientific">Jonesia denitrificans (strain ATCC 14870 / DSM 20603 / BCRC 15368 / CIP 55.134 / JCM 11481 / NBRC 15587 / NCTC 10816 / Prevot 55134)</name>
    <name type="common">Listeria denitrificans</name>
    <dbReference type="NCBI Taxonomy" id="471856"/>
    <lineage>
        <taxon>Bacteria</taxon>
        <taxon>Bacillati</taxon>
        <taxon>Actinomycetota</taxon>
        <taxon>Actinomycetes</taxon>
        <taxon>Micrococcales</taxon>
        <taxon>Jonesiaceae</taxon>
        <taxon>Jonesia</taxon>
    </lineage>
</organism>
<dbReference type="PANTHER" id="PTHR43537">
    <property type="entry name" value="TRANSCRIPTIONAL REGULATOR, GNTR FAMILY"/>
    <property type="match status" value="1"/>
</dbReference>
<dbReference type="Pfam" id="PF07729">
    <property type="entry name" value="FCD"/>
    <property type="match status" value="1"/>
</dbReference>
<name>C7R029_JONDD</name>
<evidence type="ECO:0000256" key="1">
    <source>
        <dbReference type="ARBA" id="ARBA00023015"/>
    </source>
</evidence>
<dbReference type="RefSeq" id="WP_015772215.1">
    <property type="nucleotide sequence ID" value="NC_013174.1"/>
</dbReference>
<dbReference type="PROSITE" id="PS50949">
    <property type="entry name" value="HTH_GNTR"/>
    <property type="match status" value="1"/>
</dbReference>
<evidence type="ECO:0000259" key="4">
    <source>
        <dbReference type="PROSITE" id="PS50949"/>
    </source>
</evidence>
<keyword evidence="6" id="KW-1185">Reference proteome</keyword>
<dbReference type="PANTHER" id="PTHR43537:SF44">
    <property type="entry name" value="GNTR FAMILY REGULATORY PROTEIN"/>
    <property type="match status" value="1"/>
</dbReference>
<dbReference type="InterPro" id="IPR036388">
    <property type="entry name" value="WH-like_DNA-bd_sf"/>
</dbReference>
<reference evidence="5 6" key="1">
    <citation type="journal article" date="2009" name="Stand. Genomic Sci.">
        <title>Complete genome sequence of Jonesia denitrificans type strain (Prevot 55134).</title>
        <authorList>
            <person name="Pukall R."/>
            <person name="Gehrich-Schroter G."/>
            <person name="Lapidus A."/>
            <person name="Nolan M."/>
            <person name="Glavina Del Rio T."/>
            <person name="Lucas S."/>
            <person name="Chen F."/>
            <person name="Tice H."/>
            <person name="Pitluck S."/>
            <person name="Cheng J.F."/>
            <person name="Copeland A."/>
            <person name="Saunders E."/>
            <person name="Brettin T."/>
            <person name="Detter J.C."/>
            <person name="Bruce D."/>
            <person name="Goodwin L."/>
            <person name="Pati A."/>
            <person name="Ivanova N."/>
            <person name="Mavromatis K."/>
            <person name="Ovchinnikova G."/>
            <person name="Chen A."/>
            <person name="Palaniappan K."/>
            <person name="Land M."/>
            <person name="Hauser L."/>
            <person name="Chang Y.J."/>
            <person name="Jeffries C.D."/>
            <person name="Chain P."/>
            <person name="Goker M."/>
            <person name="Bristow J."/>
            <person name="Eisen J.A."/>
            <person name="Markowitz V."/>
            <person name="Hugenholtz P."/>
            <person name="Kyrpides N.C."/>
            <person name="Klenk H.P."/>
            <person name="Han C."/>
        </authorList>
    </citation>
    <scope>NUCLEOTIDE SEQUENCE [LARGE SCALE GENOMIC DNA]</scope>
    <source>
        <strain evidence="6">ATCC 14870 / DSM 20603 / BCRC 15368 / CIP 55.134 / JCM 11481 / NBRC 15587 / NCTC 10816 / Prevot 55134</strain>
    </source>
</reference>
<dbReference type="InterPro" id="IPR011711">
    <property type="entry name" value="GntR_C"/>
</dbReference>
<dbReference type="EMBL" id="CP001706">
    <property type="protein sequence ID" value="ACV09587.1"/>
    <property type="molecule type" value="Genomic_DNA"/>
</dbReference>
<dbReference type="GO" id="GO:0003700">
    <property type="term" value="F:DNA-binding transcription factor activity"/>
    <property type="evidence" value="ECO:0007669"/>
    <property type="project" value="InterPro"/>
</dbReference>
<dbReference type="SUPFAM" id="SSF48008">
    <property type="entry name" value="GntR ligand-binding domain-like"/>
    <property type="match status" value="1"/>
</dbReference>
<evidence type="ECO:0000313" key="6">
    <source>
        <dbReference type="Proteomes" id="UP000000628"/>
    </source>
</evidence>
<dbReference type="eggNOG" id="COG2186">
    <property type="taxonomic scope" value="Bacteria"/>
</dbReference>
<evidence type="ECO:0000256" key="3">
    <source>
        <dbReference type="ARBA" id="ARBA00023163"/>
    </source>
</evidence>
<keyword evidence="3" id="KW-0804">Transcription</keyword>
<dbReference type="Gene3D" id="1.10.10.10">
    <property type="entry name" value="Winged helix-like DNA-binding domain superfamily/Winged helix DNA-binding domain"/>
    <property type="match status" value="1"/>
</dbReference>
<dbReference type="SMART" id="SM00895">
    <property type="entry name" value="FCD"/>
    <property type="match status" value="1"/>
</dbReference>
<dbReference type="InterPro" id="IPR036390">
    <property type="entry name" value="WH_DNA-bd_sf"/>
</dbReference>
<dbReference type="STRING" id="471856.Jden_1947"/>
<dbReference type="SUPFAM" id="SSF46785">
    <property type="entry name" value="Winged helix' DNA-binding domain"/>
    <property type="match status" value="1"/>
</dbReference>
<evidence type="ECO:0000256" key="2">
    <source>
        <dbReference type="ARBA" id="ARBA00023125"/>
    </source>
</evidence>
<dbReference type="InterPro" id="IPR008920">
    <property type="entry name" value="TF_FadR/GntR_C"/>
</dbReference>
<evidence type="ECO:0000313" key="5">
    <source>
        <dbReference type="EMBL" id="ACV09587.1"/>
    </source>
</evidence>
<dbReference type="OrthoDB" id="4164516at2"/>
<dbReference type="Pfam" id="PF00392">
    <property type="entry name" value="GntR"/>
    <property type="match status" value="1"/>
</dbReference>
<gene>
    <name evidence="5" type="ordered locus">Jden_1947</name>
</gene>
<dbReference type="Gene3D" id="1.20.120.530">
    <property type="entry name" value="GntR ligand-binding domain-like"/>
    <property type="match status" value="1"/>
</dbReference>
<feature type="domain" description="HTH gntR-type" evidence="4">
    <location>
        <begin position="2"/>
        <end position="69"/>
    </location>
</feature>
<dbReference type="Proteomes" id="UP000000628">
    <property type="component" value="Chromosome"/>
</dbReference>
<dbReference type="KEGG" id="jde:Jden_1947"/>
<dbReference type="InterPro" id="IPR000524">
    <property type="entry name" value="Tscrpt_reg_HTH_GntR"/>
</dbReference>
<dbReference type="CDD" id="cd07377">
    <property type="entry name" value="WHTH_GntR"/>
    <property type="match status" value="1"/>
</dbReference>
<keyword evidence="1" id="KW-0805">Transcription regulation</keyword>
<dbReference type="AlphaFoldDB" id="C7R029"/>